<accession>A0A5C6N8Q8</accession>
<evidence type="ECO:0000256" key="3">
    <source>
        <dbReference type="ARBA" id="ARBA00004593"/>
    </source>
</evidence>
<feature type="compositionally biased region" description="Basic and acidic residues" evidence="11">
    <location>
        <begin position="470"/>
        <end position="480"/>
    </location>
</feature>
<evidence type="ECO:0000256" key="4">
    <source>
        <dbReference type="ARBA" id="ARBA00022525"/>
    </source>
</evidence>
<feature type="compositionally biased region" description="Basic and acidic residues" evidence="11">
    <location>
        <begin position="547"/>
        <end position="598"/>
    </location>
</feature>
<dbReference type="PANTHER" id="PTHR12199:SF4">
    <property type="entry name" value="INTERPHOTORECEPTOR MATRIX PROTEOGLYCAN 2"/>
    <property type="match status" value="1"/>
</dbReference>
<keyword evidence="15" id="KW-0675">Receptor</keyword>
<comment type="caution">
    <text evidence="15">The sequence shown here is derived from an EMBL/GenBank/DDBJ whole genome shotgun (WGS) entry which is preliminary data.</text>
</comment>
<evidence type="ECO:0000256" key="1">
    <source>
        <dbReference type="ARBA" id="ARBA00004437"/>
    </source>
</evidence>
<dbReference type="EMBL" id="RHFK02000016">
    <property type="protein sequence ID" value="TWW63862.1"/>
    <property type="molecule type" value="Genomic_DNA"/>
</dbReference>
<dbReference type="InterPro" id="IPR036364">
    <property type="entry name" value="SEA_dom_sf"/>
</dbReference>
<dbReference type="InterPro" id="IPR039861">
    <property type="entry name" value="IMPG"/>
</dbReference>
<evidence type="ECO:0000256" key="12">
    <source>
        <dbReference type="SAM" id="Phobius"/>
    </source>
</evidence>
<keyword evidence="12" id="KW-1133">Transmembrane helix</keyword>
<feature type="compositionally biased region" description="Low complexity" evidence="11">
    <location>
        <begin position="1184"/>
        <end position="1195"/>
    </location>
</feature>
<evidence type="ECO:0000256" key="11">
    <source>
        <dbReference type="SAM" id="MobiDB-lite"/>
    </source>
</evidence>
<comment type="subcellular location">
    <subcellularLocation>
        <location evidence="2">Cell projection</location>
        <location evidence="2">Cilium</location>
        <location evidence="2">Photoreceptor outer segment</location>
    </subcellularLocation>
    <subcellularLocation>
        <location evidence="1">Photoreceptor inner segment</location>
    </subcellularLocation>
    <subcellularLocation>
        <location evidence="3">Secreted</location>
        <location evidence="3">Extracellular space</location>
        <location evidence="3">Extracellular matrix</location>
        <location evidence="3">Interphotoreceptor matrix</location>
    </subcellularLocation>
</comment>
<proteinExistence type="predicted"/>
<feature type="compositionally biased region" description="Acidic residues" evidence="11">
    <location>
        <begin position="1225"/>
        <end position="1236"/>
    </location>
</feature>
<dbReference type="GO" id="GO:0005540">
    <property type="term" value="F:hyaluronic acid binding"/>
    <property type="evidence" value="ECO:0007669"/>
    <property type="project" value="TreeGrafter"/>
</dbReference>
<sequence length="2029" mass="224231">MAPKWWMVLWVLGTLLLLPGFTYMESGEMDSEQQDGHLAELLDSDQLLYRRHAVLTRRKRNLLFPSGVKLCTQETFDQAAANHLTFFQQRVCQETVWEAFRIFWDRLPERDEYQDWVSGCMNGTISISDIGTFFSQSEEHKQLIRTRVSMAATVNRAASTTGPPPCSSDEVAIHAGESVGIEDAVINTPEIILTHIPEVPNIFEDENIPEGPSSADKDVLESIYVKDTEEDMADIVNHESFTETVVIIPDTTEEGVIMEADLTENNPDVLDVSETVIEDNFLEREEPPSETVAKEFTMGSTSVVLEKPTIVASEANPMDTRGQEVREAASRDVIHHIQDTAVTGEEPSEITETGPESSDLAVLKESESEMPAEPPAVEFIPDETKPSPSEFDDSEMFIPVTQVSVFETEVTIQDSVLTTTAQTTKDRNKDSVVDDKPTVVIKVTSEPSILIPEDAAEATPKISDDETEGKEETPLEREDGVLEGETTETGAQEEAASVEEDKGTVVENNEVTEHLAKSVEMLEPSGSDAKESSEETTQTFGTPAYKLEPEEKMAEEEKNIEGPAKEADRIHVEELEEPSRERGEELESVEESPKRTENKVPTGASQTGSEVEDEKAPVIPSAPLENPQLNLEEVDGSDVAETEEERFPPGTSVNSEMSEETTTESDDSVTPIIEEVEGSLPGSGVEDTSEPEEEVQVIPDEDVQLEATDTTSVVEPTSDVLESFHDSEKETIPEASSLAPPDVVPHLEETNQLHEISSDSPHDPILTTSPASSLELFPKEVEVISPEDTTEYVEEPATVESAESATDDPIEESISVTTLGVTPKYVVEYNNGNFPDLAEGLFGEDDGLFGNNGFDRDNEEENSIGNEIDDSSLWPPKSPKDQIVEMTLKLRGETFNDALRDRSSFLYQQLARHFTRRIEEAFERLPGFKNAHVIEFRPQKDLERGLVVLVHYAITLEVDSNGIANNTLDFISRQNNLVEKNYPGAAEQPTVVYTITDFRNYITEALHKDSFMTNGTLELQPDSMQPENAENQLPTVKPTSQSADAFNDMGNVLAAEKPPDAPSHSEESGNGFPKKDDFLFDVFDQWKVPQDLAVSENDVFMFDESAASPSAAEEKALDLVLATEKSIGTIEDEGFLLNNTHSIKDDTQEDHTFSPGGSTVLTTPPPMKHETGSEVLQAQEDESGSGFSGDSQGSDPWFWKPTANSHGPGAFDKSESSFEVLPPPDLEEAEDEDEAEMATGVEKPTTEENLFGTVVVESTKPLPLWMTSVPSSDEPLLEGSLEEPFFDSVLIVPHTTDLPYSTTSEVPAFSSEDLSDLELSVDASSVYEVDSLTQPSNHLTHSTDSPRPKTWKYEAPGFAGPTDTVVRVQESSTGIEMTTKPGIDLFTPGFNFEDITKTSAGYNVQEESEIPPSLPEDKEAPTFADVQSVTVSSYGTMTEEPAEVEEFTEESISVLPDSKDQDELNILEEHHISTTPMTTLPFVEHIGDLVVNEVMVATTTTAAPVFASSESPDTEGNIWLSPEKDSPFTRVSDSAPEDEDLVFQDHPKHEDTDDAPMPNQASESPLLESPVISMNKSEDALVETAEEMPGAPLQEEIIDTTFRNISEPELPNDLPKTTGGGQEVKNSSAVEIQPFEQDFPDVSGIDVSFDLFQYGNVGMEGDTGGFSSGAQGSDLEALALPTRPGRALTVFFSLRVTNMPFSMNLFNKSSDEYKALEQQFLQLLVPYLQSNLNNFKNLEILNFRNGSIVVNSRLKFGKPVPKGVTNVIYLILEDFANTAYQKMNLAIDKYSLDVESGVWADPCKFQACNEFSQCAVNRWSGEAECVCDAGYLSVDGLPCQSICEVQRDFCLNDGKCDILPGKGAICRCRVGENWWYRGEHCEEFVSEPLVVGIALASVVGFLTMAVLIIYFLVRMLREQYNNEDTEDPYSQIDRTPPLQHAAKCNAAFESDPVSGEYYRRFDDAMPQYFPQSSQNTQYSDGFKELSNDEIRHIYRNTSLTKEEIQERLRIIQLCTRDQHFADFVQQTQV</sequence>
<evidence type="ECO:0000256" key="10">
    <source>
        <dbReference type="ARBA" id="ARBA00023273"/>
    </source>
</evidence>
<keyword evidence="4" id="KW-0964">Secreted</keyword>
<dbReference type="SUPFAM" id="SSF82671">
    <property type="entry name" value="SEA domain"/>
    <property type="match status" value="2"/>
</dbReference>
<evidence type="ECO:0000256" key="5">
    <source>
        <dbReference type="ARBA" id="ARBA00022530"/>
    </source>
</evidence>
<keyword evidence="12" id="KW-0472">Membrane</keyword>
<evidence type="ECO:0000256" key="7">
    <source>
        <dbReference type="ARBA" id="ARBA00022729"/>
    </source>
</evidence>
<dbReference type="InterPro" id="IPR000082">
    <property type="entry name" value="SEA_dom"/>
</dbReference>
<evidence type="ECO:0000256" key="2">
    <source>
        <dbReference type="ARBA" id="ARBA00004504"/>
    </source>
</evidence>
<feature type="region of interest" description="Disordered" evidence="11">
    <location>
        <begin position="450"/>
        <end position="507"/>
    </location>
</feature>
<gene>
    <name evidence="15" type="ORF">D4764_03G0008700</name>
</gene>
<feature type="chain" id="PRO_5022876329" evidence="13">
    <location>
        <begin position="25"/>
        <end position="2029"/>
    </location>
</feature>
<feature type="compositionally biased region" description="Acidic residues" evidence="11">
    <location>
        <begin position="632"/>
        <end position="644"/>
    </location>
</feature>
<feature type="region of interest" description="Disordered" evidence="11">
    <location>
        <begin position="520"/>
        <end position="719"/>
    </location>
</feature>
<feature type="region of interest" description="Disordered" evidence="11">
    <location>
        <begin position="1145"/>
        <end position="1240"/>
    </location>
</feature>
<dbReference type="GO" id="GO:0001917">
    <property type="term" value="C:photoreceptor inner segment"/>
    <property type="evidence" value="ECO:0007669"/>
    <property type="project" value="UniProtKB-SubCell"/>
</dbReference>
<feature type="compositionally biased region" description="Acidic residues" evidence="11">
    <location>
        <begin position="687"/>
        <end position="704"/>
    </location>
</feature>
<feature type="domain" description="SEA" evidence="14">
    <location>
        <begin position="1686"/>
        <end position="1799"/>
    </location>
</feature>
<dbReference type="SMART" id="SM00200">
    <property type="entry name" value="SEA"/>
    <property type="match status" value="2"/>
</dbReference>
<feature type="region of interest" description="Disordered" evidence="11">
    <location>
        <begin position="788"/>
        <end position="808"/>
    </location>
</feature>
<dbReference type="Pfam" id="PF01390">
    <property type="entry name" value="SEA"/>
    <property type="match status" value="2"/>
</dbReference>
<feature type="compositionally biased region" description="Acidic residues" evidence="11">
    <location>
        <begin position="657"/>
        <end position="667"/>
    </location>
</feature>
<keyword evidence="6" id="KW-0358">Heparin-binding</keyword>
<protein>
    <submittedName>
        <fullName evidence="15">Interphotoreceptor matrix proteoglycan 2</fullName>
    </submittedName>
</protein>
<dbReference type="Gene3D" id="3.30.70.960">
    <property type="entry name" value="SEA domain"/>
    <property type="match status" value="1"/>
</dbReference>
<keyword evidence="10" id="KW-0966">Cell projection</keyword>
<feature type="region of interest" description="Disordered" evidence="11">
    <location>
        <begin position="1506"/>
        <end position="1572"/>
    </location>
</feature>
<dbReference type="GO" id="GO:0001750">
    <property type="term" value="C:photoreceptor outer segment"/>
    <property type="evidence" value="ECO:0007669"/>
    <property type="project" value="UniProtKB-SubCell"/>
</dbReference>
<dbReference type="PROSITE" id="PS50024">
    <property type="entry name" value="SEA"/>
    <property type="match status" value="2"/>
</dbReference>
<dbReference type="Proteomes" id="UP000324091">
    <property type="component" value="Chromosome 3"/>
</dbReference>
<reference evidence="15 16" key="1">
    <citation type="submission" date="2019-04" db="EMBL/GenBank/DDBJ databases">
        <title>Chromosome genome assembly for Takifugu flavidus.</title>
        <authorList>
            <person name="Xiao S."/>
        </authorList>
    </citation>
    <scope>NUCLEOTIDE SEQUENCE [LARGE SCALE GENOMIC DNA]</scope>
    <source>
        <strain evidence="15">HTHZ2018</strain>
        <tissue evidence="15">Muscle</tissue>
    </source>
</reference>
<keyword evidence="9" id="KW-0325">Glycoprotein</keyword>
<keyword evidence="7 13" id="KW-0732">Signal</keyword>
<feature type="signal peptide" evidence="13">
    <location>
        <begin position="1"/>
        <end position="24"/>
    </location>
</feature>
<evidence type="ECO:0000256" key="8">
    <source>
        <dbReference type="ARBA" id="ARBA00022737"/>
    </source>
</evidence>
<keyword evidence="12" id="KW-0812">Transmembrane</keyword>
<keyword evidence="5" id="KW-0272">Extracellular matrix</keyword>
<dbReference type="GO" id="GO:0007601">
    <property type="term" value="P:visual perception"/>
    <property type="evidence" value="ECO:0007669"/>
    <property type="project" value="InterPro"/>
</dbReference>
<evidence type="ECO:0000256" key="13">
    <source>
        <dbReference type="SAM" id="SignalP"/>
    </source>
</evidence>
<name>A0A5C6N8Q8_9TELE</name>
<evidence type="ECO:0000256" key="9">
    <source>
        <dbReference type="ARBA" id="ARBA00023180"/>
    </source>
</evidence>
<evidence type="ECO:0000256" key="6">
    <source>
        <dbReference type="ARBA" id="ARBA00022674"/>
    </source>
</evidence>
<keyword evidence="8" id="KW-0677">Repeat</keyword>
<keyword evidence="16" id="KW-1185">Reference proteome</keyword>
<organism evidence="15 16">
    <name type="scientific">Takifugu flavidus</name>
    <name type="common">sansaifugu</name>
    <dbReference type="NCBI Taxonomy" id="433684"/>
    <lineage>
        <taxon>Eukaryota</taxon>
        <taxon>Metazoa</taxon>
        <taxon>Chordata</taxon>
        <taxon>Craniata</taxon>
        <taxon>Vertebrata</taxon>
        <taxon>Euteleostomi</taxon>
        <taxon>Actinopterygii</taxon>
        <taxon>Neopterygii</taxon>
        <taxon>Teleostei</taxon>
        <taxon>Neoteleostei</taxon>
        <taxon>Acanthomorphata</taxon>
        <taxon>Eupercaria</taxon>
        <taxon>Tetraodontiformes</taxon>
        <taxon>Tetradontoidea</taxon>
        <taxon>Tetraodontidae</taxon>
        <taxon>Takifugu</taxon>
    </lineage>
</organism>
<dbReference type="PANTHER" id="PTHR12199">
    <property type="entry name" value="INTERPHOTORECEPTOR MATRIX PROTEOGLYCAN"/>
    <property type="match status" value="1"/>
</dbReference>
<feature type="domain" description="SEA" evidence="14">
    <location>
        <begin position="880"/>
        <end position="998"/>
    </location>
</feature>
<evidence type="ECO:0000259" key="14">
    <source>
        <dbReference type="PROSITE" id="PS50024"/>
    </source>
</evidence>
<feature type="transmembrane region" description="Helical" evidence="12">
    <location>
        <begin position="1889"/>
        <end position="1913"/>
    </location>
</feature>
<evidence type="ECO:0000313" key="15">
    <source>
        <dbReference type="EMBL" id="TWW63862.1"/>
    </source>
</evidence>
<dbReference type="GO" id="GO:0033165">
    <property type="term" value="C:interphotoreceptor matrix"/>
    <property type="evidence" value="ECO:0007669"/>
    <property type="project" value="UniProtKB-SubCell"/>
</dbReference>
<dbReference type="GO" id="GO:0008201">
    <property type="term" value="F:heparin binding"/>
    <property type="evidence" value="ECO:0007669"/>
    <property type="project" value="UniProtKB-KW"/>
</dbReference>
<evidence type="ECO:0000313" key="16">
    <source>
        <dbReference type="Proteomes" id="UP000324091"/>
    </source>
</evidence>